<dbReference type="AlphaFoldDB" id="A0A0F9VU23"/>
<dbReference type="PANTHER" id="PTHR34290:SF2">
    <property type="entry name" value="OS04G0668800 PROTEIN"/>
    <property type="match status" value="1"/>
</dbReference>
<reference evidence="1" key="1">
    <citation type="journal article" date="2015" name="Nature">
        <title>Complex archaea that bridge the gap between prokaryotes and eukaryotes.</title>
        <authorList>
            <person name="Spang A."/>
            <person name="Saw J.H."/>
            <person name="Jorgensen S.L."/>
            <person name="Zaremba-Niedzwiedzka K."/>
            <person name="Martijn J."/>
            <person name="Lind A.E."/>
            <person name="van Eijk R."/>
            <person name="Schleper C."/>
            <person name="Guy L."/>
            <person name="Ettema T.J."/>
        </authorList>
    </citation>
    <scope>NUCLEOTIDE SEQUENCE</scope>
</reference>
<dbReference type="GO" id="GO:0015035">
    <property type="term" value="F:protein-disulfide reductase activity"/>
    <property type="evidence" value="ECO:0007669"/>
    <property type="project" value="InterPro"/>
</dbReference>
<comment type="caution">
    <text evidence="1">The sequence shown here is derived from an EMBL/GenBank/DDBJ whole genome shotgun (WGS) entry which is preliminary data.</text>
</comment>
<evidence type="ECO:0000313" key="1">
    <source>
        <dbReference type="EMBL" id="KKO03418.1"/>
    </source>
</evidence>
<protein>
    <recommendedName>
        <fullName evidence="2">Thiol-disulfide oxidoreductase DCC</fullName>
    </recommendedName>
</protein>
<dbReference type="EMBL" id="LAZR01000027">
    <property type="protein sequence ID" value="KKO03418.1"/>
    <property type="molecule type" value="Genomic_DNA"/>
</dbReference>
<dbReference type="InterPro" id="IPR007263">
    <property type="entry name" value="DCC1-like"/>
</dbReference>
<sequence length="124" mass="14324">MPSTILINVFYDAQCPLCRKERRRYERWAGSRAADIAWLDVSEHQQTLREKGVDPAMALRSLHIEVAQGQLIEGIDAYRLLMARIPLLMPVAWIIGLPGIKSGLRALYDNWVKRRLQKQGRWPT</sequence>
<dbReference type="InterPro" id="IPR036249">
    <property type="entry name" value="Thioredoxin-like_sf"/>
</dbReference>
<gene>
    <name evidence="1" type="ORF">LCGC14_0098310</name>
</gene>
<evidence type="ECO:0008006" key="2">
    <source>
        <dbReference type="Google" id="ProtNLM"/>
    </source>
</evidence>
<dbReference type="Pfam" id="PF04134">
    <property type="entry name" value="DCC1-like"/>
    <property type="match status" value="1"/>
</dbReference>
<dbReference type="InterPro" id="IPR044691">
    <property type="entry name" value="DCC1_Trx"/>
</dbReference>
<organism evidence="1">
    <name type="scientific">marine sediment metagenome</name>
    <dbReference type="NCBI Taxonomy" id="412755"/>
    <lineage>
        <taxon>unclassified sequences</taxon>
        <taxon>metagenomes</taxon>
        <taxon>ecological metagenomes</taxon>
    </lineage>
</organism>
<accession>A0A0F9VU23</accession>
<dbReference type="PANTHER" id="PTHR34290">
    <property type="entry name" value="SI:CH73-390P7.2"/>
    <property type="match status" value="1"/>
</dbReference>
<name>A0A0F9VU23_9ZZZZ</name>
<proteinExistence type="predicted"/>
<dbReference type="SUPFAM" id="SSF52833">
    <property type="entry name" value="Thioredoxin-like"/>
    <property type="match status" value="1"/>
</dbReference>